<feature type="transmembrane region" description="Helical" evidence="6">
    <location>
        <begin position="377"/>
        <end position="397"/>
    </location>
</feature>
<proteinExistence type="predicted"/>
<evidence type="ECO:0000256" key="6">
    <source>
        <dbReference type="SAM" id="Phobius"/>
    </source>
</evidence>
<feature type="transmembrane region" description="Helical" evidence="6">
    <location>
        <begin position="315"/>
        <end position="336"/>
    </location>
</feature>
<dbReference type="OrthoDB" id="255482at2"/>
<evidence type="ECO:0000256" key="3">
    <source>
        <dbReference type="ARBA" id="ARBA00022692"/>
    </source>
</evidence>
<gene>
    <name evidence="7" type="ORF">EHSB41UT_01584</name>
</gene>
<accession>A0A1X7AI59</accession>
<organism evidence="7 8">
    <name type="scientific">Parendozoicomonas haliclonae</name>
    <dbReference type="NCBI Taxonomy" id="1960125"/>
    <lineage>
        <taxon>Bacteria</taxon>
        <taxon>Pseudomonadati</taxon>
        <taxon>Pseudomonadota</taxon>
        <taxon>Gammaproteobacteria</taxon>
        <taxon>Oceanospirillales</taxon>
        <taxon>Endozoicomonadaceae</taxon>
        <taxon>Parendozoicomonas</taxon>
    </lineage>
</organism>
<keyword evidence="8" id="KW-1185">Reference proteome</keyword>
<feature type="transmembrane region" description="Helical" evidence="6">
    <location>
        <begin position="121"/>
        <end position="140"/>
    </location>
</feature>
<dbReference type="PANTHER" id="PTHR43652:SF6">
    <property type="entry name" value="ARGININE REPRESSOR"/>
    <property type="match status" value="1"/>
</dbReference>
<feature type="transmembrane region" description="Helical" evidence="6">
    <location>
        <begin position="7"/>
        <end position="27"/>
    </location>
</feature>
<keyword evidence="4 6" id="KW-1133">Transmembrane helix</keyword>
<keyword evidence="3 6" id="KW-0812">Transmembrane</keyword>
<dbReference type="Pfam" id="PF03606">
    <property type="entry name" value="DcuC"/>
    <property type="match status" value="1"/>
</dbReference>
<feature type="transmembrane region" description="Helical" evidence="6">
    <location>
        <begin position="417"/>
        <end position="435"/>
    </location>
</feature>
<keyword evidence="2" id="KW-1003">Cell membrane</keyword>
<evidence type="ECO:0000256" key="4">
    <source>
        <dbReference type="ARBA" id="ARBA00022989"/>
    </source>
</evidence>
<dbReference type="AlphaFoldDB" id="A0A1X7AI59"/>
<dbReference type="InterPro" id="IPR051679">
    <property type="entry name" value="DASS-Related_Transporters"/>
</dbReference>
<evidence type="ECO:0000256" key="1">
    <source>
        <dbReference type="ARBA" id="ARBA00004651"/>
    </source>
</evidence>
<evidence type="ECO:0000256" key="5">
    <source>
        <dbReference type="ARBA" id="ARBA00023136"/>
    </source>
</evidence>
<sequence length="469" mass="50326">MTSLRFPSAYTILFAIIVCVAILTWLVPAGQYTTQMNESLGREVPIAGTYHEVDANPQGFEDVVLAPVSGFYDPDTNRVNGMDVALFVLFIGGFLAVVTKTGAIDAGIASAMKALEGREQWLIPILMVLFSLGGTIFGMAEETLPFYLLLLPVMIAAGYDSVTAAAIILVGSGVGVYASTVNPFATVIASDAAGIPFTNGIGLRLAMYGAGLVICIFYVMRYARRIRQQPDSSLVADMREENRKHFLASADQDVPELTGQRKIILILFLLTFVIMIYGVSGMGWWMARMSALFMVMSIVIGFVGGMNEKSFTDTFVAGAADLLGVALVIGIARGIVVVMNDGLITDTFLYWAEQAISGLPRVAFINVMFWIEVLLSFFVPSTSGLAVLTMPVMAPLADFSNVARDLVVTAFQSASGVVNFFTPTSGVIMGGLAIARVPYNKWLAFVIPLAVIMTLLTLAGLSLGVMMEP</sequence>
<evidence type="ECO:0000313" key="8">
    <source>
        <dbReference type="Proteomes" id="UP000196573"/>
    </source>
</evidence>
<comment type="subcellular location">
    <subcellularLocation>
        <location evidence="1">Cell membrane</location>
        <topology evidence="1">Multi-pass membrane protein</topology>
    </subcellularLocation>
</comment>
<dbReference type="GO" id="GO:0005886">
    <property type="term" value="C:plasma membrane"/>
    <property type="evidence" value="ECO:0007669"/>
    <property type="project" value="UniProtKB-SubCell"/>
</dbReference>
<protein>
    <recommendedName>
        <fullName evidence="9">C4-dicarboxylate anaerobic carrier</fullName>
    </recommendedName>
</protein>
<evidence type="ECO:0000256" key="2">
    <source>
        <dbReference type="ARBA" id="ARBA00022475"/>
    </source>
</evidence>
<dbReference type="PANTHER" id="PTHR43652">
    <property type="entry name" value="BASIC AMINO ACID ANTIPORTER YFCC-RELATED"/>
    <property type="match status" value="1"/>
</dbReference>
<feature type="transmembrane region" description="Helical" evidence="6">
    <location>
        <begin position="263"/>
        <end position="279"/>
    </location>
</feature>
<feature type="transmembrane region" description="Helical" evidence="6">
    <location>
        <begin position="84"/>
        <end position="109"/>
    </location>
</feature>
<evidence type="ECO:0000313" key="7">
    <source>
        <dbReference type="EMBL" id="SMA43428.1"/>
    </source>
</evidence>
<dbReference type="RefSeq" id="WP_087108591.1">
    <property type="nucleotide sequence ID" value="NZ_CBCSCN010000008.1"/>
</dbReference>
<name>A0A1X7AI59_9GAMM</name>
<feature type="transmembrane region" description="Helical" evidence="6">
    <location>
        <begin position="442"/>
        <end position="467"/>
    </location>
</feature>
<feature type="transmembrane region" description="Helical" evidence="6">
    <location>
        <begin position="201"/>
        <end position="220"/>
    </location>
</feature>
<reference evidence="7 8" key="1">
    <citation type="submission" date="2017-03" db="EMBL/GenBank/DDBJ databases">
        <authorList>
            <person name="Afonso C.L."/>
            <person name="Miller P.J."/>
            <person name="Scott M.A."/>
            <person name="Spackman E."/>
            <person name="Goraichik I."/>
            <person name="Dimitrov K.M."/>
            <person name="Suarez D.L."/>
            <person name="Swayne D.E."/>
        </authorList>
    </citation>
    <scope>NUCLEOTIDE SEQUENCE [LARGE SCALE GENOMIC DNA]</scope>
    <source>
        <strain evidence="7">SB41UT1</strain>
    </source>
</reference>
<dbReference type="InterPro" id="IPR018385">
    <property type="entry name" value="C4_dicarb_anaerob_car-like"/>
</dbReference>
<keyword evidence="5 6" id="KW-0472">Membrane</keyword>
<feature type="transmembrane region" description="Helical" evidence="6">
    <location>
        <begin position="146"/>
        <end position="169"/>
    </location>
</feature>
<dbReference type="Proteomes" id="UP000196573">
    <property type="component" value="Unassembled WGS sequence"/>
</dbReference>
<dbReference type="EMBL" id="FWPT01000003">
    <property type="protein sequence ID" value="SMA43428.1"/>
    <property type="molecule type" value="Genomic_DNA"/>
</dbReference>
<evidence type="ECO:0008006" key="9">
    <source>
        <dbReference type="Google" id="ProtNLM"/>
    </source>
</evidence>